<dbReference type="SUPFAM" id="SSF53474">
    <property type="entry name" value="alpha/beta-Hydrolases"/>
    <property type="match status" value="1"/>
</dbReference>
<dbReference type="EMBL" id="CP127294">
    <property type="protein sequence ID" value="WIX79261.1"/>
    <property type="molecule type" value="Genomic_DNA"/>
</dbReference>
<organism evidence="3 4">
    <name type="scientific">Amycolatopsis carbonis</name>
    <dbReference type="NCBI Taxonomy" id="715471"/>
    <lineage>
        <taxon>Bacteria</taxon>
        <taxon>Bacillati</taxon>
        <taxon>Actinomycetota</taxon>
        <taxon>Actinomycetes</taxon>
        <taxon>Pseudonocardiales</taxon>
        <taxon>Pseudonocardiaceae</taxon>
        <taxon>Amycolatopsis</taxon>
    </lineage>
</organism>
<reference evidence="3 4" key="1">
    <citation type="submission" date="2023-06" db="EMBL/GenBank/DDBJ databases">
        <authorList>
            <person name="Oyuntsetseg B."/>
            <person name="Kim S.B."/>
        </authorList>
    </citation>
    <scope>NUCLEOTIDE SEQUENCE [LARGE SCALE GENOMIC DNA]</scope>
    <source>
        <strain evidence="3 4">2-15</strain>
    </source>
</reference>
<sequence>MSVLSRRPVADIVARRFAAKINSAIHPAGEPRFPEIVVRTTYVRVETRHGPVAATLYFPPSPVGVPGVYVNAHGGGFVVGQRQQDDAWCRFLAANANVVVLNTDYALAPQTRFPTPVEQFYDVVSWASEPERDWDGTRLCVGGQSAGGNLSAAVSRMALENGGPAISLQVLHYPPLDIVTPPSRKPTPLGSKAVLQPWLCEVFDTAYVPDRALRRHRFVSPAWGDNADGITGIAPALVITAEYDRLRNEAKQYAAKLEVAGALAEYVEVSDVDHGYDIMTDETDTIRRMYSLITGHVSRVIG</sequence>
<dbReference type="KEGG" id="acab:QRX50_00130"/>
<name>A0A9Y2IHA5_9PSEU</name>
<dbReference type="InterPro" id="IPR013094">
    <property type="entry name" value="AB_hydrolase_3"/>
</dbReference>
<dbReference type="RefSeq" id="WP_285969950.1">
    <property type="nucleotide sequence ID" value="NZ_CP127294.1"/>
</dbReference>
<dbReference type="InterPro" id="IPR029058">
    <property type="entry name" value="AB_hydrolase_fold"/>
</dbReference>
<evidence type="ECO:0000313" key="3">
    <source>
        <dbReference type="EMBL" id="WIX79261.1"/>
    </source>
</evidence>
<keyword evidence="4" id="KW-1185">Reference proteome</keyword>
<dbReference type="Proteomes" id="UP001236014">
    <property type="component" value="Chromosome"/>
</dbReference>
<protein>
    <submittedName>
        <fullName evidence="3">Alpha/beta hydrolase</fullName>
    </submittedName>
</protein>
<gene>
    <name evidence="3" type="ORF">QRX50_00130</name>
</gene>
<evidence type="ECO:0000259" key="2">
    <source>
        <dbReference type="Pfam" id="PF07859"/>
    </source>
</evidence>
<dbReference type="GO" id="GO:0016787">
    <property type="term" value="F:hydrolase activity"/>
    <property type="evidence" value="ECO:0007669"/>
    <property type="project" value="UniProtKB-KW"/>
</dbReference>
<dbReference type="Pfam" id="PF07859">
    <property type="entry name" value="Abhydrolase_3"/>
    <property type="match status" value="1"/>
</dbReference>
<feature type="domain" description="Alpha/beta hydrolase fold-3" evidence="2">
    <location>
        <begin position="70"/>
        <end position="276"/>
    </location>
</feature>
<proteinExistence type="predicted"/>
<evidence type="ECO:0000313" key="4">
    <source>
        <dbReference type="Proteomes" id="UP001236014"/>
    </source>
</evidence>
<keyword evidence="1 3" id="KW-0378">Hydrolase</keyword>
<evidence type="ECO:0000256" key="1">
    <source>
        <dbReference type="ARBA" id="ARBA00022801"/>
    </source>
</evidence>
<dbReference type="PANTHER" id="PTHR48081:SF8">
    <property type="entry name" value="ALPHA_BETA HYDROLASE FOLD-3 DOMAIN-CONTAINING PROTEIN-RELATED"/>
    <property type="match status" value="1"/>
</dbReference>
<dbReference type="Gene3D" id="3.40.50.1820">
    <property type="entry name" value="alpha/beta hydrolase"/>
    <property type="match status" value="1"/>
</dbReference>
<dbReference type="AlphaFoldDB" id="A0A9Y2IHA5"/>
<accession>A0A9Y2IHA5</accession>
<dbReference type="InterPro" id="IPR050300">
    <property type="entry name" value="GDXG_lipolytic_enzyme"/>
</dbReference>
<dbReference type="PANTHER" id="PTHR48081">
    <property type="entry name" value="AB HYDROLASE SUPERFAMILY PROTEIN C4A8.06C"/>
    <property type="match status" value="1"/>
</dbReference>